<evidence type="ECO:0000313" key="3">
    <source>
        <dbReference type="Proteomes" id="UP000003598"/>
    </source>
</evidence>
<accession>G5SSA3</accession>
<evidence type="ECO:0000256" key="1">
    <source>
        <dbReference type="SAM" id="Coils"/>
    </source>
</evidence>
<sequence>MNTEKLKVLFEKSDDKYADSQKIGTTYQTMYNIIYKGSICKVDLLQKIASFYKVPVGYFFDEESISSNEDITNELNIAYQEINKLKKEIELLRLGKRGSTKVVVELDVDDDEFIKMGLKDKVIQVLSK</sequence>
<dbReference type="GO" id="GO:0003677">
    <property type="term" value="F:DNA binding"/>
    <property type="evidence" value="ECO:0007669"/>
    <property type="project" value="InterPro"/>
</dbReference>
<protein>
    <submittedName>
        <fullName evidence="2">Uncharacterized protein</fullName>
    </submittedName>
</protein>
<dbReference type="PATRIC" id="fig|762968.3.peg.2007"/>
<keyword evidence="3" id="KW-1185">Reference proteome</keyword>
<reference evidence="2 3" key="1">
    <citation type="submission" date="2011-03" db="EMBL/GenBank/DDBJ databases">
        <authorList>
            <person name="Weinstock G."/>
            <person name="Sodergren E."/>
            <person name="Clifton S."/>
            <person name="Fulton L."/>
            <person name="Fulton B."/>
            <person name="Courtney L."/>
            <person name="Fronick C."/>
            <person name="Harrison M."/>
            <person name="Strong C."/>
            <person name="Farmer C."/>
            <person name="Delahaunty K."/>
            <person name="Markovic C."/>
            <person name="Hall O."/>
            <person name="Minx P."/>
            <person name="Tomlinson C."/>
            <person name="Mitreva M."/>
            <person name="Hou S."/>
            <person name="Chen J."/>
            <person name="Wollam A."/>
            <person name="Pepin K.H."/>
            <person name="Johnson M."/>
            <person name="Bhonagiri V."/>
            <person name="Zhang X."/>
            <person name="Suruliraj S."/>
            <person name="Warren W."/>
            <person name="Chinwalla A."/>
            <person name="Mardis E.R."/>
            <person name="Wilson R.K."/>
        </authorList>
    </citation>
    <scope>NUCLEOTIDE SEQUENCE [LARGE SCALE GENOMIC DNA]</scope>
    <source>
        <strain evidence="2 3">YIT 11840</strain>
    </source>
</reference>
<evidence type="ECO:0000313" key="2">
    <source>
        <dbReference type="EMBL" id="EHG99821.1"/>
    </source>
</evidence>
<dbReference type="AlphaFoldDB" id="G5SSA3"/>
<feature type="coiled-coil region" evidence="1">
    <location>
        <begin position="68"/>
        <end position="95"/>
    </location>
</feature>
<keyword evidence="1" id="KW-0175">Coiled coil</keyword>
<gene>
    <name evidence="2" type="ORF">HMPREF9441_02253</name>
</gene>
<name>G5SSA3_9BACT</name>
<proteinExistence type="predicted"/>
<dbReference type="Gene3D" id="1.10.260.40">
    <property type="entry name" value="lambda repressor-like DNA-binding domains"/>
    <property type="match status" value="1"/>
</dbReference>
<organism evidence="2 3">
    <name type="scientific">Paraprevotella clara YIT 11840</name>
    <dbReference type="NCBI Taxonomy" id="762968"/>
    <lineage>
        <taxon>Bacteria</taxon>
        <taxon>Pseudomonadati</taxon>
        <taxon>Bacteroidota</taxon>
        <taxon>Bacteroidia</taxon>
        <taxon>Bacteroidales</taxon>
        <taxon>Prevotellaceae</taxon>
        <taxon>Paraprevotella</taxon>
    </lineage>
</organism>
<dbReference type="HOGENOM" id="CLU_1957444_0_0_10"/>
<dbReference type="GeneID" id="93557680"/>
<dbReference type="RefSeq" id="WP_008620642.1">
    <property type="nucleotide sequence ID" value="NZ_JH376604.1"/>
</dbReference>
<dbReference type="EMBL" id="AFFY01000032">
    <property type="protein sequence ID" value="EHG99821.1"/>
    <property type="molecule type" value="Genomic_DNA"/>
</dbReference>
<dbReference type="InterPro" id="IPR010982">
    <property type="entry name" value="Lambda_DNA-bd_dom_sf"/>
</dbReference>
<dbReference type="STRING" id="762968.HMPREF9441_02253"/>
<comment type="caution">
    <text evidence="2">The sequence shown here is derived from an EMBL/GenBank/DDBJ whole genome shotgun (WGS) entry which is preliminary data.</text>
</comment>
<dbReference type="Proteomes" id="UP000003598">
    <property type="component" value="Unassembled WGS sequence"/>
</dbReference>